<evidence type="ECO:0000256" key="1">
    <source>
        <dbReference type="ARBA" id="ARBA00004496"/>
    </source>
</evidence>
<dbReference type="GO" id="GO:0016746">
    <property type="term" value="F:acyltransferase activity"/>
    <property type="evidence" value="ECO:0007669"/>
    <property type="project" value="UniProtKB-KW"/>
</dbReference>
<evidence type="ECO:0000256" key="3">
    <source>
        <dbReference type="ARBA" id="ARBA00022679"/>
    </source>
</evidence>
<dbReference type="InterPro" id="IPR051321">
    <property type="entry name" value="PHA/PHB_synthase"/>
</dbReference>
<accession>A0A378JZB9</accession>
<reference evidence="6 8" key="1">
    <citation type="submission" date="2015-11" db="EMBL/GenBank/DDBJ databases">
        <title>Genomic analysis of 38 Legionella species identifies large and diverse effector repertoires.</title>
        <authorList>
            <person name="Burstein D."/>
            <person name="Amaro F."/>
            <person name="Zusman T."/>
            <person name="Lifshitz Z."/>
            <person name="Cohen O."/>
            <person name="Gilbert J.A."/>
            <person name="Pupko T."/>
            <person name="Shuman H.A."/>
            <person name="Segal G."/>
        </authorList>
    </citation>
    <scope>NUCLEOTIDE SEQUENCE [LARGE SCALE GENOMIC DNA]</scope>
    <source>
        <strain evidence="6 8">ATCC 43877</strain>
    </source>
</reference>
<gene>
    <name evidence="7" type="primary">phbC_3</name>
    <name evidence="6" type="ORF">Lmor_0226</name>
    <name evidence="7" type="ORF">NCTC12239_02704</name>
</gene>
<dbReference type="InterPro" id="IPR029058">
    <property type="entry name" value="AB_hydrolase_fold"/>
</dbReference>
<evidence type="ECO:0000313" key="9">
    <source>
        <dbReference type="Proteomes" id="UP000254040"/>
    </source>
</evidence>
<dbReference type="InterPro" id="IPR010941">
    <property type="entry name" value="PhaC_N"/>
</dbReference>
<dbReference type="STRING" id="39962.Lmor_0226"/>
<organism evidence="7 9">
    <name type="scientific">Legionella moravica</name>
    <dbReference type="NCBI Taxonomy" id="39962"/>
    <lineage>
        <taxon>Bacteria</taxon>
        <taxon>Pseudomonadati</taxon>
        <taxon>Pseudomonadota</taxon>
        <taxon>Gammaproteobacteria</taxon>
        <taxon>Legionellales</taxon>
        <taxon>Legionellaceae</taxon>
        <taxon>Legionella</taxon>
    </lineage>
</organism>
<comment type="subcellular location">
    <subcellularLocation>
        <location evidence="1">Cytoplasm</location>
    </subcellularLocation>
</comment>
<evidence type="ECO:0000313" key="7">
    <source>
        <dbReference type="EMBL" id="STX63756.1"/>
    </source>
</evidence>
<evidence type="ECO:0000259" key="5">
    <source>
        <dbReference type="Pfam" id="PF07167"/>
    </source>
</evidence>
<proteinExistence type="predicted"/>
<dbReference type="PANTHER" id="PTHR36837:SF5">
    <property type="entry name" value="POLY-3-HYDROXYBUTYRATE SYNTHASE"/>
    <property type="match status" value="1"/>
</dbReference>
<keyword evidence="4 7" id="KW-0012">Acyltransferase</keyword>
<dbReference type="PANTHER" id="PTHR36837">
    <property type="entry name" value="POLY(3-HYDROXYALKANOATE) POLYMERASE SUBUNIT PHAC"/>
    <property type="match status" value="1"/>
</dbReference>
<evidence type="ECO:0000313" key="6">
    <source>
        <dbReference type="EMBL" id="KTD38823.1"/>
    </source>
</evidence>
<dbReference type="GO" id="GO:0005737">
    <property type="term" value="C:cytoplasm"/>
    <property type="evidence" value="ECO:0007669"/>
    <property type="project" value="UniProtKB-SubCell"/>
</dbReference>
<feature type="domain" description="Poly-beta-hydroxybutyrate polymerase N-terminal" evidence="5">
    <location>
        <begin position="91"/>
        <end position="263"/>
    </location>
</feature>
<dbReference type="Proteomes" id="UP000054985">
    <property type="component" value="Unassembled WGS sequence"/>
</dbReference>
<dbReference type="GO" id="GO:0042619">
    <property type="term" value="P:poly-hydroxybutyrate biosynthetic process"/>
    <property type="evidence" value="ECO:0007669"/>
    <property type="project" value="InterPro"/>
</dbReference>
<name>A0A378JZB9_9GAMM</name>
<keyword evidence="2" id="KW-0963">Cytoplasm</keyword>
<dbReference type="OrthoDB" id="7208816at2"/>
<dbReference type="NCBIfam" id="TIGR01838">
    <property type="entry name" value="PHA_synth_I"/>
    <property type="match status" value="1"/>
</dbReference>
<dbReference type="EMBL" id="LNYN01000006">
    <property type="protein sequence ID" value="KTD38823.1"/>
    <property type="molecule type" value="Genomic_DNA"/>
</dbReference>
<dbReference type="Proteomes" id="UP000254040">
    <property type="component" value="Unassembled WGS sequence"/>
</dbReference>
<dbReference type="Pfam" id="PF07167">
    <property type="entry name" value="PhaC_N"/>
    <property type="match status" value="1"/>
</dbReference>
<evidence type="ECO:0000256" key="2">
    <source>
        <dbReference type="ARBA" id="ARBA00022490"/>
    </source>
</evidence>
<protein>
    <submittedName>
        <fullName evidence="7">Poly-beta-hydroxybutyrate polymerase</fullName>
        <ecNumber evidence="7">2.3.1.-</ecNumber>
    </submittedName>
</protein>
<sequence>MTHDKEISDLMRSVAEKSLQIITDLKEMPNQLPALLSQFIDLTENFQNLITVVLNNPEKVWQMQLEYWNDAVNLAQNQLNHWLQGKTMPIEDHRFHGEDWINNPFFNLLSQQYLLANQHMNSLLEKMEYGDKNLAKRVRFFVKHYLDALSPANFIHTNPQLIAETIQSRGKNLLHGLHNLLNDLEINSARLNIKMTDSEAFKLGVNIATTPGKVVFRNDMMELIQYTPQTSKVKQIPLLMIPPWINKYYILDLSPHNSLIKWLVSQGITVFIISWVNPDERFAKKSLYDYLKEGPMTAIATIQKQLNVKEVNALGFCIGGTLLATLLAYNKKHQNNSIRSATFLAAMIDFSDPGDISVFIDEQQIKKLEEEMDAKGYLDGKFMASSFNSLRANDLIWSFFIKNYLHGKNPVPFDILYWNADSTNMPATMHSQYLRWMYLHNDLVKPGKIKLNHTPIDVRAIDIPTFFLSTQKDHIAPWKTTYIGFQLMNGPKQFVLGGSGHIAGIINSPATKKYGYRTNYTCPQSADEWLEHSVEHPGSWWEEWLSWLKTHSGKSIMAPVLDQLPLSPLMDAPGSYVLKK</sequence>
<dbReference type="RefSeq" id="WP_028383733.1">
    <property type="nucleotide sequence ID" value="NZ_CAAAJG010000006.1"/>
</dbReference>
<keyword evidence="3 7" id="KW-0808">Transferase</keyword>
<keyword evidence="8" id="KW-1185">Reference proteome</keyword>
<dbReference type="EC" id="2.3.1.-" evidence="7"/>
<dbReference type="SUPFAM" id="SSF53474">
    <property type="entry name" value="alpha/beta-Hydrolases"/>
    <property type="match status" value="1"/>
</dbReference>
<evidence type="ECO:0000256" key="4">
    <source>
        <dbReference type="ARBA" id="ARBA00023315"/>
    </source>
</evidence>
<dbReference type="EMBL" id="UGOG01000001">
    <property type="protein sequence ID" value="STX63756.1"/>
    <property type="molecule type" value="Genomic_DNA"/>
</dbReference>
<dbReference type="AlphaFoldDB" id="A0A378JZB9"/>
<dbReference type="Gene3D" id="3.40.50.1820">
    <property type="entry name" value="alpha/beta hydrolase"/>
    <property type="match status" value="1"/>
</dbReference>
<dbReference type="InterPro" id="IPR010963">
    <property type="entry name" value="PHA_synth_I"/>
</dbReference>
<reference evidence="7 9" key="2">
    <citation type="submission" date="2018-06" db="EMBL/GenBank/DDBJ databases">
        <authorList>
            <consortium name="Pathogen Informatics"/>
            <person name="Doyle S."/>
        </authorList>
    </citation>
    <scope>NUCLEOTIDE SEQUENCE [LARGE SCALE GENOMIC DNA]</scope>
    <source>
        <strain evidence="7 9">NCTC12239</strain>
    </source>
</reference>
<evidence type="ECO:0000313" key="8">
    <source>
        <dbReference type="Proteomes" id="UP000054985"/>
    </source>
</evidence>